<name>A0A8S5US97_9CAUD</name>
<reference evidence="1" key="1">
    <citation type="journal article" date="2021" name="Proc. Natl. Acad. Sci. U.S.A.">
        <title>A Catalog of Tens of Thousands of Viruses from Human Metagenomes Reveals Hidden Associations with Chronic Diseases.</title>
        <authorList>
            <person name="Tisza M.J."/>
            <person name="Buck C.B."/>
        </authorList>
    </citation>
    <scope>NUCLEOTIDE SEQUENCE</scope>
    <source>
        <strain evidence="1">CtGgs6</strain>
    </source>
</reference>
<dbReference type="EMBL" id="BK016132">
    <property type="protein sequence ID" value="DAF97349.1"/>
    <property type="molecule type" value="Genomic_DNA"/>
</dbReference>
<protein>
    <submittedName>
        <fullName evidence="1">Uncharacterized protein</fullName>
    </submittedName>
</protein>
<proteinExistence type="predicted"/>
<evidence type="ECO:0000313" key="1">
    <source>
        <dbReference type="EMBL" id="DAF97349.1"/>
    </source>
</evidence>
<sequence>MGKPKLRVCAEELFMRAYIKVHAEGSVPETDIILRNGKCTILLHRVELQQLTKTQARKIAKFGWKNPDNNANMTMLIGEVQAQLAEIDAILAKYDAPLKTTQKHLLNIYDAFTEEYNKMKKTKGD</sequence>
<organism evidence="1">
    <name type="scientific">Myoviridae sp. ctGgs6</name>
    <dbReference type="NCBI Taxonomy" id="2825072"/>
    <lineage>
        <taxon>Viruses</taxon>
        <taxon>Duplodnaviria</taxon>
        <taxon>Heunggongvirae</taxon>
        <taxon>Uroviricota</taxon>
        <taxon>Caudoviricetes</taxon>
    </lineage>
</organism>
<accession>A0A8S5US97</accession>